<dbReference type="SUPFAM" id="SSF103088">
    <property type="entry name" value="OmpA-like"/>
    <property type="match status" value="1"/>
</dbReference>
<dbReference type="PANTHER" id="PTHR30329:SF21">
    <property type="entry name" value="LIPOPROTEIN YIAD-RELATED"/>
    <property type="match status" value="1"/>
</dbReference>
<dbReference type="AlphaFoldDB" id="X0TJV4"/>
<organism evidence="2">
    <name type="scientific">marine sediment metagenome</name>
    <dbReference type="NCBI Taxonomy" id="412755"/>
    <lineage>
        <taxon>unclassified sequences</taxon>
        <taxon>metagenomes</taxon>
        <taxon>ecological metagenomes</taxon>
    </lineage>
</organism>
<reference evidence="2" key="1">
    <citation type="journal article" date="2014" name="Front. Microbiol.">
        <title>High frequency of phylogenetically diverse reductive dehalogenase-homologous genes in deep subseafloor sedimentary metagenomes.</title>
        <authorList>
            <person name="Kawai M."/>
            <person name="Futagami T."/>
            <person name="Toyoda A."/>
            <person name="Takaki Y."/>
            <person name="Nishi S."/>
            <person name="Hori S."/>
            <person name="Arai W."/>
            <person name="Tsubouchi T."/>
            <person name="Morono Y."/>
            <person name="Uchiyama I."/>
            <person name="Ito T."/>
            <person name="Fujiyama A."/>
            <person name="Inagaki F."/>
            <person name="Takami H."/>
        </authorList>
    </citation>
    <scope>NUCLEOTIDE SEQUENCE</scope>
    <source>
        <strain evidence="2">Expedition CK06-06</strain>
    </source>
</reference>
<dbReference type="InterPro" id="IPR050330">
    <property type="entry name" value="Bact_OuterMem_StrucFunc"/>
</dbReference>
<dbReference type="PROSITE" id="PS51123">
    <property type="entry name" value="OMPA_2"/>
    <property type="match status" value="1"/>
</dbReference>
<comment type="caution">
    <text evidence="2">The sequence shown here is derived from an EMBL/GenBank/DDBJ whole genome shotgun (WGS) entry which is preliminary data.</text>
</comment>
<accession>X0TJV4</accession>
<dbReference type="PANTHER" id="PTHR30329">
    <property type="entry name" value="STATOR ELEMENT OF FLAGELLAR MOTOR COMPLEX"/>
    <property type="match status" value="1"/>
</dbReference>
<evidence type="ECO:0000313" key="2">
    <source>
        <dbReference type="EMBL" id="GAF76380.1"/>
    </source>
</evidence>
<dbReference type="Gene3D" id="3.30.1330.60">
    <property type="entry name" value="OmpA-like domain"/>
    <property type="match status" value="1"/>
</dbReference>
<dbReference type="CDD" id="cd07185">
    <property type="entry name" value="OmpA_C-like"/>
    <property type="match status" value="1"/>
</dbReference>
<proteinExistence type="predicted"/>
<sequence>RGDQLAKAIEKAVSIFQPEVKSRRVKITEDERGIVISLVADAFYESGSPELTEEGLRIVEKLGRFLEEPEFSENIIRVEGHTDNTPVSVVSPFYEHYPTNWELSATRAVKVTRILNEEHGISGKNLQAIGYGEYQPVETNDIEEGRAYNRRVEIVIMRKKEYS</sequence>
<feature type="domain" description="OmpA-like" evidence="1">
    <location>
        <begin position="31"/>
        <end position="160"/>
    </location>
</feature>
<name>X0TJV4_9ZZZZ</name>
<dbReference type="InterPro" id="IPR006665">
    <property type="entry name" value="OmpA-like"/>
</dbReference>
<gene>
    <name evidence="2" type="ORF">S01H1_13504</name>
</gene>
<dbReference type="EMBL" id="BARS01006971">
    <property type="protein sequence ID" value="GAF76380.1"/>
    <property type="molecule type" value="Genomic_DNA"/>
</dbReference>
<evidence type="ECO:0000259" key="1">
    <source>
        <dbReference type="PROSITE" id="PS51123"/>
    </source>
</evidence>
<dbReference type="Pfam" id="PF00691">
    <property type="entry name" value="OmpA"/>
    <property type="match status" value="1"/>
</dbReference>
<feature type="non-terminal residue" evidence="2">
    <location>
        <position position="1"/>
    </location>
</feature>
<dbReference type="InterPro" id="IPR036737">
    <property type="entry name" value="OmpA-like_sf"/>
</dbReference>
<protein>
    <recommendedName>
        <fullName evidence="1">OmpA-like domain-containing protein</fullName>
    </recommendedName>
</protein>